<organism evidence="2">
    <name type="scientific">Archaeoglobus fulgidus</name>
    <dbReference type="NCBI Taxonomy" id="2234"/>
    <lineage>
        <taxon>Archaea</taxon>
        <taxon>Methanobacteriati</taxon>
        <taxon>Methanobacteriota</taxon>
        <taxon>Archaeoglobi</taxon>
        <taxon>Archaeoglobales</taxon>
        <taxon>Archaeoglobaceae</taxon>
        <taxon>Archaeoglobus</taxon>
    </lineage>
</organism>
<protein>
    <submittedName>
        <fullName evidence="2">Dihydroneopterin aldolase</fullName>
    </submittedName>
</protein>
<evidence type="ECO:0000313" key="2">
    <source>
        <dbReference type="EMBL" id="HFW33023.1"/>
    </source>
</evidence>
<feature type="domain" description="Dihydroneopterin aldolase MtpD C-terminal" evidence="1">
    <location>
        <begin position="5"/>
        <end position="107"/>
    </location>
</feature>
<name>A0A7C3RCU0_ARCFL</name>
<reference evidence="2" key="1">
    <citation type="journal article" date="2020" name="mSystems">
        <title>Genome- and Community-Level Interaction Insights into Carbon Utilization and Element Cycling Functions of Hydrothermarchaeota in Hydrothermal Sediment.</title>
        <authorList>
            <person name="Zhou Z."/>
            <person name="Liu Y."/>
            <person name="Xu W."/>
            <person name="Pan J."/>
            <person name="Luo Z.H."/>
            <person name="Li M."/>
        </authorList>
    </citation>
    <scope>NUCLEOTIDE SEQUENCE [LARGE SCALE GENOMIC DNA]</scope>
    <source>
        <strain evidence="2">SpSt-87</strain>
    </source>
</reference>
<dbReference type="InterPro" id="IPR007181">
    <property type="entry name" value="MtpD_C"/>
</dbReference>
<dbReference type="InterPro" id="IPR036839">
    <property type="entry name" value="MptD_sf"/>
</dbReference>
<gene>
    <name evidence="2" type="ORF">ENW66_08790</name>
</gene>
<dbReference type="GO" id="GO:0004150">
    <property type="term" value="F:dihydroneopterin aldolase activity"/>
    <property type="evidence" value="ECO:0007669"/>
    <property type="project" value="InterPro"/>
</dbReference>
<dbReference type="SUPFAM" id="SSF143560">
    <property type="entry name" value="MK0786-like"/>
    <property type="match status" value="1"/>
</dbReference>
<evidence type="ECO:0000259" key="1">
    <source>
        <dbReference type="Pfam" id="PF04038"/>
    </source>
</evidence>
<dbReference type="EMBL" id="DTLB01000051">
    <property type="protein sequence ID" value="HFW33023.1"/>
    <property type="molecule type" value="Genomic_DNA"/>
</dbReference>
<dbReference type="Gene3D" id="3.30.1300.20">
    <property type="entry name" value="7,8-dihydroneopterin aldolase (MptD)"/>
    <property type="match status" value="1"/>
</dbReference>
<sequence>MEKRLIASFEAGIKLGALFHQFLGVPVSEKNVELLEKAMESCLKLQPYVVDAEVRIEREKLKDVSDFGYTSLSPEMLRARVTVEFEGERVEAVLEWNEKLRYPLMRLL</sequence>
<accession>A0A7C3RCU0</accession>
<dbReference type="AlphaFoldDB" id="A0A7C3RCU0"/>
<proteinExistence type="predicted"/>
<comment type="caution">
    <text evidence="2">The sequence shown here is derived from an EMBL/GenBank/DDBJ whole genome shotgun (WGS) entry which is preliminary data.</text>
</comment>
<dbReference type="Pfam" id="PF04038">
    <property type="entry name" value="DHNA"/>
    <property type="match status" value="1"/>
</dbReference>